<evidence type="ECO:0000313" key="1">
    <source>
        <dbReference type="EMBL" id="PSL01072.1"/>
    </source>
</evidence>
<keyword evidence="2" id="KW-1185">Reference proteome</keyword>
<evidence type="ECO:0008006" key="3">
    <source>
        <dbReference type="Google" id="ProtNLM"/>
    </source>
</evidence>
<proteinExistence type="predicted"/>
<protein>
    <recommendedName>
        <fullName evidence="3">Catalytic LigB subunit of aromatic ring-opening dioxygenase</fullName>
    </recommendedName>
</protein>
<gene>
    <name evidence="1" type="ORF">CLV30_1157</name>
</gene>
<dbReference type="RefSeq" id="WP_129710907.1">
    <property type="nucleotide sequence ID" value="NZ_ML142900.1"/>
</dbReference>
<dbReference type="Gene3D" id="3.40.830.10">
    <property type="entry name" value="LigB-like"/>
    <property type="match status" value="1"/>
</dbReference>
<dbReference type="AlphaFoldDB" id="A0A2P8DV39"/>
<dbReference type="Proteomes" id="UP000243528">
    <property type="component" value="Unassembled WGS sequence"/>
</dbReference>
<dbReference type="OrthoDB" id="4543339at2"/>
<accession>A0A2P8DV39</accession>
<reference evidence="1 2" key="1">
    <citation type="submission" date="2018-03" db="EMBL/GenBank/DDBJ databases">
        <title>Genomic Encyclopedia of Archaeal and Bacterial Type Strains, Phase II (KMG-II): from individual species to whole genera.</title>
        <authorList>
            <person name="Goeker M."/>
        </authorList>
    </citation>
    <scope>NUCLEOTIDE SEQUENCE [LARGE SCALE GENOMIC DNA]</scope>
    <source>
        <strain evidence="1 2">DSM 45211</strain>
    </source>
</reference>
<dbReference type="SUPFAM" id="SSF53213">
    <property type="entry name" value="LigB-like"/>
    <property type="match status" value="1"/>
</dbReference>
<dbReference type="EMBL" id="PYGE01000015">
    <property type="protein sequence ID" value="PSL01072.1"/>
    <property type="molecule type" value="Genomic_DNA"/>
</dbReference>
<evidence type="ECO:0000313" key="2">
    <source>
        <dbReference type="Proteomes" id="UP000243528"/>
    </source>
</evidence>
<sequence length="234" mass="24082">MLVSAAVCPHPPLLVAGVGPARDDDIDLLRGACWTALDALRDGSPELLVVVGVGPDTADEVTGGGSLADYGVDRRVALPGAHAGDDGLPLSLCVAAWLLERDGWSGSVTGASVAPSAAADDCARLGERLAWRRERVAMLVMADGSAQRSDEQADADRALARRHDADLVRALESGDPRAILALDDAAAAASRAGGIPPLRVLGGAAEDGLFDAEMLYDAAPFGVGYSVVVWERHG</sequence>
<organism evidence="1 2">
    <name type="scientific">Haloactinopolyspora alba</name>
    <dbReference type="NCBI Taxonomy" id="648780"/>
    <lineage>
        <taxon>Bacteria</taxon>
        <taxon>Bacillati</taxon>
        <taxon>Actinomycetota</taxon>
        <taxon>Actinomycetes</taxon>
        <taxon>Jiangellales</taxon>
        <taxon>Jiangellaceae</taxon>
        <taxon>Haloactinopolyspora</taxon>
    </lineage>
</organism>
<comment type="caution">
    <text evidence="1">The sequence shown here is derived from an EMBL/GenBank/DDBJ whole genome shotgun (WGS) entry which is preliminary data.</text>
</comment>
<name>A0A2P8DV39_9ACTN</name>